<name>A0A080M4Q4_9PROT</name>
<reference evidence="3 5" key="2">
    <citation type="journal article" date="2019" name="Microbiome">
        <title>Annotated bacterial chromosomes from frame-shift-corrected long-read metagenomic data.</title>
        <authorList>
            <person name="Arumugam K."/>
            <person name="Bagci C."/>
            <person name="Bessarab I."/>
            <person name="Beier S."/>
            <person name="Buchfink B."/>
            <person name="Gorska A."/>
            <person name="Qiu G."/>
            <person name="Huson D.H."/>
            <person name="Williams R.B.H."/>
        </authorList>
    </citation>
    <scope>NUCLEOTIDE SEQUENCE [LARGE SCALE GENOMIC DNA]</scope>
    <source>
        <strain evidence="3">SSA1</strain>
    </source>
</reference>
<dbReference type="Pfam" id="PF07589">
    <property type="entry name" value="PEP-CTERM"/>
    <property type="match status" value="1"/>
</dbReference>
<dbReference type="NCBIfam" id="TIGR02595">
    <property type="entry name" value="PEP_CTERM"/>
    <property type="match status" value="1"/>
</dbReference>
<accession>A0A080M4Q4</accession>
<organism evidence="2 4">
    <name type="scientific">Candidatus Accumulibacter cognatus</name>
    <dbReference type="NCBI Taxonomy" id="2954383"/>
    <lineage>
        <taxon>Bacteria</taxon>
        <taxon>Pseudomonadati</taxon>
        <taxon>Pseudomonadota</taxon>
        <taxon>Betaproteobacteria</taxon>
        <taxon>Candidatus Accumulibacter</taxon>
    </lineage>
</organism>
<dbReference type="EMBL" id="JDST02000084">
    <property type="protein sequence ID" value="KFB75465.1"/>
    <property type="molecule type" value="Genomic_DNA"/>
</dbReference>
<dbReference type="EMBL" id="CP058708">
    <property type="protein sequence ID" value="QLH50409.1"/>
    <property type="molecule type" value="Genomic_DNA"/>
</dbReference>
<keyword evidence="4" id="KW-1185">Reference proteome</keyword>
<dbReference type="AlphaFoldDB" id="A0A080M4Q4"/>
<gene>
    <name evidence="2" type="ORF">AW06_003457</name>
    <name evidence="3" type="ORF">HWD57_11915</name>
</gene>
<protein>
    <submittedName>
        <fullName evidence="3">CHRD domain-containing protein</fullName>
    </submittedName>
    <submittedName>
        <fullName evidence="2">PEP-CTERM protein sorting domain protein</fullName>
    </submittedName>
</protein>
<dbReference type="SMART" id="SM00754">
    <property type="entry name" value="CHRD"/>
    <property type="match status" value="1"/>
</dbReference>
<reference evidence="2 4" key="1">
    <citation type="submission" date="2014-02" db="EMBL/GenBank/DDBJ databases">
        <title>Expanding our view of genomic diversity in Candidatus Accumulibacter clades.</title>
        <authorList>
            <person name="Skennerton C.T."/>
            <person name="Barr J.J."/>
            <person name="Slater F.R."/>
            <person name="Bond P.L."/>
            <person name="Tyson G.W."/>
        </authorList>
    </citation>
    <scope>NUCLEOTIDE SEQUENCE [LARGE SCALE GENOMIC DNA]</scope>
    <source>
        <strain evidence="4">SK-02</strain>
    </source>
</reference>
<evidence type="ECO:0000259" key="1">
    <source>
        <dbReference type="SMART" id="SM00754"/>
    </source>
</evidence>
<dbReference type="InterPro" id="IPR010895">
    <property type="entry name" value="CHRD"/>
</dbReference>
<proteinExistence type="predicted"/>
<evidence type="ECO:0000313" key="4">
    <source>
        <dbReference type="Proteomes" id="UP000021315"/>
    </source>
</evidence>
<accession>A0A7D5NDP2</accession>
<dbReference type="Pfam" id="PF07452">
    <property type="entry name" value="CHRD"/>
    <property type="match status" value="1"/>
</dbReference>
<evidence type="ECO:0000313" key="2">
    <source>
        <dbReference type="EMBL" id="KFB75465.1"/>
    </source>
</evidence>
<sequence length="204" mass="21159">MKSSVLVAAMSATMFFVTPLVHAELIRFHAKLNGLNEVPSNASPGIGLAEIEFDTTAHTMHVTADFSDLLGTVTVAHIHCCTPLPLTSTAGVATTTPTFPGFPAGITSGSYDQLFDLTQASSFSAAFITANGGTPAGAEAALIAGSKIGRSYFNIHSNQFPGGEIRGFLVPEPTTLGLLALGLVAGLVSRCRQRILTSPIQRGS</sequence>
<evidence type="ECO:0000313" key="5">
    <source>
        <dbReference type="Proteomes" id="UP000509684"/>
    </source>
</evidence>
<dbReference type="Proteomes" id="UP000509684">
    <property type="component" value="Chromosome"/>
</dbReference>
<feature type="domain" description="CHRD" evidence="1">
    <location>
        <begin position="26"/>
        <end position="171"/>
    </location>
</feature>
<evidence type="ECO:0000313" key="3">
    <source>
        <dbReference type="EMBL" id="QLH50409.1"/>
    </source>
</evidence>
<dbReference type="RefSeq" id="WP_046536129.1">
    <property type="nucleotide sequence ID" value="NZ_JDST02000084.1"/>
</dbReference>
<reference evidence="3" key="3">
    <citation type="submission" date="2020-06" db="EMBL/GenBank/DDBJ databases">
        <authorList>
            <person name="Arumugam K."/>
            <person name="Besarab I."/>
            <person name="Haryono M."/>
            <person name="Bagci C."/>
            <person name="Beier S."/>
            <person name="Buchfink B."/>
            <person name="Gorska A."/>
            <person name="Qiu G."/>
            <person name="Huson D.H."/>
            <person name="Williams R.B."/>
        </authorList>
    </citation>
    <scope>NUCLEOTIDE SEQUENCE</scope>
    <source>
        <strain evidence="3">SSA1</strain>
    </source>
</reference>
<dbReference type="InterPro" id="IPR013424">
    <property type="entry name" value="Ice-binding_C"/>
</dbReference>
<dbReference type="KEGG" id="acog:HWD57_11915"/>
<dbReference type="Proteomes" id="UP000021315">
    <property type="component" value="Unassembled WGS sequence"/>
</dbReference>
<dbReference type="STRING" id="1453999.AW06_003457"/>